<protein>
    <submittedName>
        <fullName evidence="4">Uncharacterized protein</fullName>
    </submittedName>
</protein>
<dbReference type="AlphaFoldDB" id="A0A1Y1WAM7"/>
<name>A0A1Y1WAM7_9FUNG</name>
<feature type="chain" id="PRO_5012530783" evidence="3">
    <location>
        <begin position="34"/>
        <end position="166"/>
    </location>
</feature>
<keyword evidence="5" id="KW-1185">Reference proteome</keyword>
<evidence type="ECO:0000313" key="5">
    <source>
        <dbReference type="Proteomes" id="UP000193922"/>
    </source>
</evidence>
<proteinExistence type="predicted"/>
<feature type="compositionally biased region" description="Basic and acidic residues" evidence="1">
    <location>
        <begin position="143"/>
        <end position="153"/>
    </location>
</feature>
<comment type="caution">
    <text evidence="4">The sequence shown here is derived from an EMBL/GenBank/DDBJ whole genome shotgun (WGS) entry which is preliminary data.</text>
</comment>
<reference evidence="4 5" key="1">
    <citation type="submission" date="2016-07" db="EMBL/GenBank/DDBJ databases">
        <title>Pervasive Adenine N6-methylation of Active Genes in Fungi.</title>
        <authorList>
            <consortium name="DOE Joint Genome Institute"/>
            <person name="Mondo S.J."/>
            <person name="Dannebaum R.O."/>
            <person name="Kuo R.C."/>
            <person name="Labutti K."/>
            <person name="Haridas S."/>
            <person name="Kuo A."/>
            <person name="Salamov A."/>
            <person name="Ahrendt S.R."/>
            <person name="Lipzen A."/>
            <person name="Sullivan W."/>
            <person name="Andreopoulos W.B."/>
            <person name="Clum A."/>
            <person name="Lindquist E."/>
            <person name="Daum C."/>
            <person name="Ramamoorthy G.K."/>
            <person name="Gryganskyi A."/>
            <person name="Culley D."/>
            <person name="Magnuson J.K."/>
            <person name="James T.Y."/>
            <person name="O'Malley M.A."/>
            <person name="Stajich J.E."/>
            <person name="Spatafora J.W."/>
            <person name="Visel A."/>
            <person name="Grigoriev I.V."/>
        </authorList>
    </citation>
    <scope>NUCLEOTIDE SEQUENCE [LARGE SCALE GENOMIC DNA]</scope>
    <source>
        <strain evidence="4 5">ATCC 12442</strain>
    </source>
</reference>
<keyword evidence="2" id="KW-0812">Transmembrane</keyword>
<keyword evidence="2" id="KW-1133">Transmembrane helix</keyword>
<feature type="transmembrane region" description="Helical" evidence="2">
    <location>
        <begin position="97"/>
        <end position="116"/>
    </location>
</feature>
<feature type="signal peptide" evidence="3">
    <location>
        <begin position="1"/>
        <end position="33"/>
    </location>
</feature>
<keyword evidence="2" id="KW-0472">Membrane</keyword>
<evidence type="ECO:0000256" key="3">
    <source>
        <dbReference type="SAM" id="SignalP"/>
    </source>
</evidence>
<evidence type="ECO:0000313" key="4">
    <source>
        <dbReference type="EMBL" id="ORX70610.1"/>
    </source>
</evidence>
<accession>A0A1Y1WAM7</accession>
<feature type="region of interest" description="Disordered" evidence="1">
    <location>
        <begin position="133"/>
        <end position="155"/>
    </location>
</feature>
<evidence type="ECO:0000256" key="2">
    <source>
        <dbReference type="SAM" id="Phobius"/>
    </source>
</evidence>
<keyword evidence="3" id="KW-0732">Signal</keyword>
<dbReference type="EMBL" id="MCFD01000005">
    <property type="protein sequence ID" value="ORX70610.1"/>
    <property type="molecule type" value="Genomic_DNA"/>
</dbReference>
<sequence>MTKPHPSETHHVPDKNHLLLFLACLSTLHAAMSLYAEIHHPTAPCENLRSQQCRAELSQASRHTTALKAVSEIGPVPTTPATTASSFRMYEKPDNKLAISLMHLLLNTAWFLLFAYTMQCAQLDTAAHSAPSRLQQRLGRNGRHADPRADGEKAGMAAIPTVFGHQ</sequence>
<dbReference type="Proteomes" id="UP000193922">
    <property type="component" value="Unassembled WGS sequence"/>
</dbReference>
<dbReference type="RefSeq" id="XP_040744189.1">
    <property type="nucleotide sequence ID" value="XM_040891028.1"/>
</dbReference>
<dbReference type="GeneID" id="63807676"/>
<evidence type="ECO:0000256" key="1">
    <source>
        <dbReference type="SAM" id="MobiDB-lite"/>
    </source>
</evidence>
<gene>
    <name evidence="4" type="ORF">DL89DRAFT_314847</name>
</gene>
<organism evidence="4 5">
    <name type="scientific">Linderina pennispora</name>
    <dbReference type="NCBI Taxonomy" id="61395"/>
    <lineage>
        <taxon>Eukaryota</taxon>
        <taxon>Fungi</taxon>
        <taxon>Fungi incertae sedis</taxon>
        <taxon>Zoopagomycota</taxon>
        <taxon>Kickxellomycotina</taxon>
        <taxon>Kickxellomycetes</taxon>
        <taxon>Kickxellales</taxon>
        <taxon>Kickxellaceae</taxon>
        <taxon>Linderina</taxon>
    </lineage>
</organism>